<reference evidence="1" key="1">
    <citation type="submission" date="2016-04" db="EMBL/GenBank/DDBJ databases">
        <authorList>
            <person name="Nguyen H.D."/>
            <person name="Samba Siva P."/>
            <person name="Cullis J."/>
            <person name="Levesque C.A."/>
            <person name="Hambleton S."/>
        </authorList>
    </citation>
    <scope>NUCLEOTIDE SEQUENCE</scope>
    <source>
        <strain evidence="1">DAOMC 236426</strain>
    </source>
</reference>
<proteinExistence type="predicted"/>
<reference evidence="1" key="2">
    <citation type="journal article" date="2019" name="IMA Fungus">
        <title>Genome sequencing and comparison of five Tilletia species to identify candidate genes for the detection of regulated species infecting wheat.</title>
        <authorList>
            <person name="Nguyen H.D.T."/>
            <person name="Sultana T."/>
            <person name="Kesanakurti P."/>
            <person name="Hambleton S."/>
        </authorList>
    </citation>
    <scope>NUCLEOTIDE SEQUENCE</scope>
    <source>
        <strain evidence="1">DAOMC 236426</strain>
    </source>
</reference>
<protein>
    <submittedName>
        <fullName evidence="1">Uncharacterized protein</fullName>
    </submittedName>
</protein>
<evidence type="ECO:0000313" key="1">
    <source>
        <dbReference type="EMBL" id="KAE8246578.1"/>
    </source>
</evidence>
<dbReference type="Proteomes" id="UP000077684">
    <property type="component" value="Unassembled WGS sequence"/>
</dbReference>
<evidence type="ECO:0000313" key="2">
    <source>
        <dbReference type="Proteomes" id="UP000077684"/>
    </source>
</evidence>
<gene>
    <name evidence="1" type="ORF">A4X06_0g4960</name>
</gene>
<comment type="caution">
    <text evidence="1">The sequence shown here is derived from an EMBL/GenBank/DDBJ whole genome shotgun (WGS) entry which is preliminary data.</text>
</comment>
<organism evidence="1 2">
    <name type="scientific">Tilletia controversa</name>
    <name type="common">dwarf bunt fungus</name>
    <dbReference type="NCBI Taxonomy" id="13291"/>
    <lineage>
        <taxon>Eukaryota</taxon>
        <taxon>Fungi</taxon>
        <taxon>Dikarya</taxon>
        <taxon>Basidiomycota</taxon>
        <taxon>Ustilaginomycotina</taxon>
        <taxon>Exobasidiomycetes</taxon>
        <taxon>Tilletiales</taxon>
        <taxon>Tilletiaceae</taxon>
        <taxon>Tilletia</taxon>
    </lineage>
</organism>
<name>A0A8X7SW04_9BASI</name>
<dbReference type="EMBL" id="LWDE02000566">
    <property type="protein sequence ID" value="KAE8246578.1"/>
    <property type="molecule type" value="Genomic_DNA"/>
</dbReference>
<accession>A0A8X7SW04</accession>
<dbReference type="AlphaFoldDB" id="A0A8X7SW04"/>
<sequence>MFNTGCCVGYLWNIRSKAAQKAGQNIANLLEVGFEPVLTFTFTASRFSSPPSLFKPFSMLSKLLSSSQRAPSMPGYTGYQSSRALQHTQRALSFPGPPPALPPATTPATMVVEVWTKLVVRLRKAKVPVNPAGIQARHRFLEPGETPEDARSIWLALLAQPMTVTDADVGRIIPMVAANPDDGPAADGSAGFYMRLFPMQVRQLRQVLQSWDDSGLVFEEAQTWTQFIEHTHKTEEDFVFIRYVGTFGPTSTALTRFDLDFKRVGGVLSNFLRCLGADHPEVLDAATVYVFPTAGLQPLTSAIEVPQVHS</sequence>
<keyword evidence="2" id="KW-1185">Reference proteome</keyword>